<sequence length="398" mass="43534">MPVHEPAGRPTSTADATEWAERANQAARSVTRSFGRRLFFLPGTHIGAVSLPGKATQRLAGPWHYWWQAHYVDCLVDAGRRELAGKAKFDGGSRPSAGRLASRLVTTIRLRNLFRFVNDYYDDMAWLALATLRLEKLAEETKKPGRRRNAYVRKSLTLQFDSASTDDFGGGTFWSTKRDFKNTPATAPVALYYARTDHREQAQSLVNWLNSKLLHPERGVYLDGLRISNGQLVVDDAVYTYNQGPVLGALLELGGDDNLRRAGQLVDAVARELTLPGTRVVRGDGTGDGGLFTGILLRYLALAARDQRLSATTRETARSLVLSTAEAFWAGRHEAEAGSTAGAGSKVRRGVPAVVFSFDPLRPAMETYPVGTAVELSTQLQAWMALEAAATLAPTNSQ</sequence>
<organism evidence="1 2">
    <name type="scientific">Paenarthrobacter nitroguajacolicus</name>
    <name type="common">Arthrobacter nitroguajacolicus</name>
    <dbReference type="NCBI Taxonomy" id="211146"/>
    <lineage>
        <taxon>Bacteria</taxon>
        <taxon>Bacillati</taxon>
        <taxon>Actinomycetota</taxon>
        <taxon>Actinomycetes</taxon>
        <taxon>Micrococcales</taxon>
        <taxon>Micrococcaceae</taxon>
        <taxon>Paenarthrobacter</taxon>
    </lineage>
</organism>
<comment type="caution">
    <text evidence="1">The sequence shown here is derived from an EMBL/GenBank/DDBJ whole genome shotgun (WGS) entry which is preliminary data.</text>
</comment>
<dbReference type="PANTHER" id="PTHR47791">
    <property type="entry name" value="MEIOTICALLY UP-REGULATED GENE 191 PROTEIN"/>
    <property type="match status" value="1"/>
</dbReference>
<dbReference type="AlphaFoldDB" id="A0A558H164"/>
<dbReference type="InterPro" id="IPR053169">
    <property type="entry name" value="MUG_Protein"/>
</dbReference>
<dbReference type="SUPFAM" id="SSF48208">
    <property type="entry name" value="Six-hairpin glycosidases"/>
    <property type="match status" value="1"/>
</dbReference>
<dbReference type="EMBL" id="VNFK01000007">
    <property type="protein sequence ID" value="TVU62863.1"/>
    <property type="molecule type" value="Genomic_DNA"/>
</dbReference>
<keyword evidence="1" id="KW-0378">Hydrolase</keyword>
<dbReference type="PANTHER" id="PTHR47791:SF3">
    <property type="entry name" value="MEIOTICALLY UP-REGULATED GENE 191 PROTEIN"/>
    <property type="match status" value="1"/>
</dbReference>
<dbReference type="Proteomes" id="UP000316500">
    <property type="component" value="Unassembled WGS sequence"/>
</dbReference>
<dbReference type="RefSeq" id="WP_144650330.1">
    <property type="nucleotide sequence ID" value="NZ_VNFK01000007.1"/>
</dbReference>
<dbReference type="Pfam" id="PF03663">
    <property type="entry name" value="Glyco_hydro_76"/>
    <property type="match status" value="1"/>
</dbReference>
<dbReference type="GO" id="GO:0016787">
    <property type="term" value="F:hydrolase activity"/>
    <property type="evidence" value="ECO:0007669"/>
    <property type="project" value="UniProtKB-KW"/>
</dbReference>
<proteinExistence type="predicted"/>
<evidence type="ECO:0000313" key="2">
    <source>
        <dbReference type="Proteomes" id="UP000316500"/>
    </source>
</evidence>
<dbReference type="OrthoDB" id="2505409at2"/>
<dbReference type="Gene3D" id="1.50.10.20">
    <property type="match status" value="1"/>
</dbReference>
<reference evidence="1 2" key="1">
    <citation type="submission" date="2019-07" db="EMBL/GenBank/DDBJ databases">
        <title>Diversity of Bacteria from Kongsfjorden, Arctic.</title>
        <authorList>
            <person name="Yu Y."/>
        </authorList>
    </citation>
    <scope>NUCLEOTIDE SEQUENCE [LARGE SCALE GENOMIC DNA]</scope>
    <source>
        <strain evidence="1 2">SM1928</strain>
    </source>
</reference>
<dbReference type="InterPro" id="IPR008928">
    <property type="entry name" value="6-hairpin_glycosidase_sf"/>
</dbReference>
<gene>
    <name evidence="1" type="ORF">FQP90_11600</name>
</gene>
<accession>A0A558H164</accession>
<evidence type="ECO:0000313" key="1">
    <source>
        <dbReference type="EMBL" id="TVU62863.1"/>
    </source>
</evidence>
<protein>
    <submittedName>
        <fullName evidence="1">Glycosyl hydrolase</fullName>
    </submittedName>
</protein>
<name>A0A558H164_PAENT</name>
<dbReference type="InterPro" id="IPR005198">
    <property type="entry name" value="Glyco_hydro_76"/>
</dbReference>
<dbReference type="GO" id="GO:0005975">
    <property type="term" value="P:carbohydrate metabolic process"/>
    <property type="evidence" value="ECO:0007669"/>
    <property type="project" value="InterPro"/>
</dbReference>